<dbReference type="EMBL" id="M36383">
    <property type="protein sequence ID" value="AAA34704.1"/>
    <property type="molecule type" value="Genomic_DNA"/>
</dbReference>
<proteinExistence type="predicted"/>
<name>Q7LIH0_YEASX</name>
<dbReference type="EMBL" id="X01466">
    <property type="protein sequence ID" value="CAA25697.1"/>
    <property type="molecule type" value="Genomic_DNA"/>
</dbReference>
<organism evidence="1">
    <name type="scientific">Saccharomyces cerevisiae</name>
    <name type="common">Baker's yeast</name>
    <dbReference type="NCBI Taxonomy" id="4932"/>
    <lineage>
        <taxon>Eukaryota</taxon>
        <taxon>Fungi</taxon>
        <taxon>Dikarya</taxon>
        <taxon>Ascomycota</taxon>
        <taxon>Saccharomycotina</taxon>
        <taxon>Saccharomycetes</taxon>
        <taxon>Saccharomycetales</taxon>
        <taxon>Saccharomycetaceae</taxon>
        <taxon>Saccharomyces</taxon>
    </lineage>
</organism>
<reference evidence="1" key="1">
    <citation type="journal article" date="1984" name="Carlsberg Res. Commun.">
        <title>Nucleotide sequence of the gene for threonine deaminase (ILV1) of Saccharomyces cerevisiae.</title>
        <authorList>
            <person name="Kielland-Brandt M.C."/>
            <person name="Holmberg S."/>
            <person name="Petersen J.G.L."/>
            <person name="Nilsson-Tillgren T."/>
        </authorList>
    </citation>
    <scope>NUCLEOTIDE SEQUENCE</scope>
</reference>
<sequence length="31" mass="3348">MSADTSLSALKTFVVAALSSFLCECYKPHLN</sequence>
<dbReference type="AlphaFoldDB" id="Q7LIH0"/>
<accession>Q7LIH0</accession>
<evidence type="ECO:0000313" key="1">
    <source>
        <dbReference type="EMBL" id="AAA34704.1"/>
    </source>
</evidence>
<protein>
    <submittedName>
        <fullName evidence="1">Threonine deaminase (ILV1)</fullName>
    </submittedName>
</protein>